<evidence type="ECO:0000313" key="7">
    <source>
        <dbReference type="WBParaSite" id="L893_g24640.t1"/>
    </source>
</evidence>
<protein>
    <submittedName>
        <fullName evidence="7">Solute carrier family 46 member 3</fullName>
    </submittedName>
</protein>
<evidence type="ECO:0000256" key="4">
    <source>
        <dbReference type="ARBA" id="ARBA00023136"/>
    </source>
</evidence>
<dbReference type="WBParaSite" id="L893_g24640.t1">
    <property type="protein sequence ID" value="L893_g24640.t1"/>
    <property type="gene ID" value="L893_g24640"/>
</dbReference>
<evidence type="ECO:0000256" key="3">
    <source>
        <dbReference type="ARBA" id="ARBA00022989"/>
    </source>
</evidence>
<evidence type="ECO:0000256" key="1">
    <source>
        <dbReference type="ARBA" id="ARBA00004141"/>
    </source>
</evidence>
<dbReference type="PANTHER" id="PTHR23507:SF1">
    <property type="entry name" value="FI18259P1-RELATED"/>
    <property type="match status" value="1"/>
</dbReference>
<dbReference type="GO" id="GO:0022857">
    <property type="term" value="F:transmembrane transporter activity"/>
    <property type="evidence" value="ECO:0007669"/>
    <property type="project" value="InterPro"/>
</dbReference>
<feature type="transmembrane region" description="Helical" evidence="5">
    <location>
        <begin position="380"/>
        <end position="401"/>
    </location>
</feature>
<dbReference type="Gene3D" id="1.20.1250.20">
    <property type="entry name" value="MFS general substrate transporter like domains"/>
    <property type="match status" value="1"/>
</dbReference>
<dbReference type="InterPro" id="IPR036259">
    <property type="entry name" value="MFS_trans_sf"/>
</dbReference>
<feature type="transmembrane region" description="Helical" evidence="5">
    <location>
        <begin position="93"/>
        <end position="115"/>
    </location>
</feature>
<feature type="transmembrane region" description="Helical" evidence="5">
    <location>
        <begin position="32"/>
        <end position="52"/>
    </location>
</feature>
<proteinExistence type="predicted"/>
<organism evidence="6 7">
    <name type="scientific">Steinernema glaseri</name>
    <dbReference type="NCBI Taxonomy" id="37863"/>
    <lineage>
        <taxon>Eukaryota</taxon>
        <taxon>Metazoa</taxon>
        <taxon>Ecdysozoa</taxon>
        <taxon>Nematoda</taxon>
        <taxon>Chromadorea</taxon>
        <taxon>Rhabditida</taxon>
        <taxon>Tylenchina</taxon>
        <taxon>Panagrolaimomorpha</taxon>
        <taxon>Strongyloidoidea</taxon>
        <taxon>Steinernematidae</taxon>
        <taxon>Steinernema</taxon>
    </lineage>
</organism>
<dbReference type="PANTHER" id="PTHR23507">
    <property type="entry name" value="ZGC:174356"/>
    <property type="match status" value="1"/>
</dbReference>
<dbReference type="Pfam" id="PF07690">
    <property type="entry name" value="MFS_1"/>
    <property type="match status" value="1"/>
</dbReference>
<evidence type="ECO:0000313" key="6">
    <source>
        <dbReference type="Proteomes" id="UP000095287"/>
    </source>
</evidence>
<feature type="transmembrane region" description="Helical" evidence="5">
    <location>
        <begin position="407"/>
        <end position="427"/>
    </location>
</feature>
<dbReference type="AlphaFoldDB" id="A0A1I7ZAT5"/>
<dbReference type="InterPro" id="IPR011701">
    <property type="entry name" value="MFS"/>
</dbReference>
<name>A0A1I7ZAT5_9BILA</name>
<evidence type="ECO:0000256" key="5">
    <source>
        <dbReference type="SAM" id="Phobius"/>
    </source>
</evidence>
<feature type="transmembrane region" description="Helical" evidence="5">
    <location>
        <begin position="468"/>
        <end position="491"/>
    </location>
</feature>
<feature type="transmembrane region" description="Helical" evidence="5">
    <location>
        <begin position="309"/>
        <end position="330"/>
    </location>
</feature>
<keyword evidence="2 5" id="KW-0812">Transmembrane</keyword>
<feature type="transmembrane region" description="Helical" evidence="5">
    <location>
        <begin position="173"/>
        <end position="198"/>
    </location>
</feature>
<feature type="transmembrane region" description="Helical" evidence="5">
    <location>
        <begin position="350"/>
        <end position="368"/>
    </location>
</feature>
<feature type="transmembrane region" description="Helical" evidence="5">
    <location>
        <begin position="234"/>
        <end position="257"/>
    </location>
</feature>
<dbReference type="Proteomes" id="UP000095287">
    <property type="component" value="Unplaced"/>
</dbReference>
<keyword evidence="3 5" id="KW-1133">Transmembrane helix</keyword>
<comment type="subcellular location">
    <subcellularLocation>
        <location evidence="1">Membrane</location>
        <topology evidence="1">Multi-pass membrane protein</topology>
    </subcellularLocation>
</comment>
<evidence type="ECO:0000256" key="2">
    <source>
        <dbReference type="ARBA" id="ARBA00022692"/>
    </source>
</evidence>
<accession>A0A1I7ZAT5</accession>
<dbReference type="SUPFAM" id="SSF103473">
    <property type="entry name" value="MFS general substrate transporter"/>
    <property type="match status" value="1"/>
</dbReference>
<feature type="transmembrane region" description="Helical" evidence="5">
    <location>
        <begin position="439"/>
        <end position="462"/>
    </location>
</feature>
<keyword evidence="6" id="KW-1185">Reference proteome</keyword>
<sequence>MDRFYILNDVWAIPIGCSETSPKAASMNTLKFVLANVGMEPALFLYMLSTFLKYPVFQSLLYEKSCFERYTDVDCTNVSHVFADIKLQGDANYMYLLSSVCLTVPSIVVALVLGAGRAQIGGGTRGAQGGTRDPMSDVWSTKMPMLIPFVGLVFCDINYIVQCTYMEYNINWLLLSDLIFGFAGGFTAIIGTIFSYSTKTTSAEFRSERMSALEGSIGLGGTIGYAISGSLRELVGYANIFLIQAFLHALGFAYILYFARDVVSCPNEGLEENALEPADPTVVSKMKDSLRETVLGIQEMFRKLGSGRLRLVLSLTLIALGVELFVFSGISDIQFSYFRYKLSWSDKQFGWFSGLGYACTTLMVFTLYPFFHYKRHVSDVVLTMAGVLSKIIYCVLLAFAFSDWMVYAVVVIFSLNRFVSTGMRAICADVVAYSDQGKLFSLIALIEGVTNLLASLLFNSVYPKTLHLFSGTVFLSVAVILLIPFGLLCILEKNFRKLLARRRFSLLHPKLSKSFDLVASYGAIDDLKPRKLSNEQNAMIFS</sequence>
<keyword evidence="4 5" id="KW-0472">Membrane</keyword>
<dbReference type="GO" id="GO:0016020">
    <property type="term" value="C:membrane"/>
    <property type="evidence" value="ECO:0007669"/>
    <property type="project" value="UniProtKB-SubCell"/>
</dbReference>
<reference evidence="7" key="1">
    <citation type="submission" date="2016-11" db="UniProtKB">
        <authorList>
            <consortium name="WormBaseParasite"/>
        </authorList>
    </citation>
    <scope>IDENTIFICATION</scope>
</reference>